<name>A0ABW4L6T3_9MICO</name>
<dbReference type="RefSeq" id="WP_388008710.1">
    <property type="nucleotide sequence ID" value="NZ_JBHUEE010000008.1"/>
</dbReference>
<dbReference type="Pfam" id="PF13830">
    <property type="entry name" value="DUF4192"/>
    <property type="match status" value="1"/>
</dbReference>
<organism evidence="2 3">
    <name type="scientific">Georgenia deserti</name>
    <dbReference type="NCBI Taxonomy" id="2093781"/>
    <lineage>
        <taxon>Bacteria</taxon>
        <taxon>Bacillati</taxon>
        <taxon>Actinomycetota</taxon>
        <taxon>Actinomycetes</taxon>
        <taxon>Micrococcales</taxon>
        <taxon>Bogoriellaceae</taxon>
        <taxon>Georgenia</taxon>
    </lineage>
</organism>
<feature type="compositionally biased region" description="Basic and acidic residues" evidence="1">
    <location>
        <begin position="197"/>
        <end position="210"/>
    </location>
</feature>
<dbReference type="EMBL" id="JBHUEE010000008">
    <property type="protein sequence ID" value="MFD1719101.1"/>
    <property type="molecule type" value="Genomic_DNA"/>
</dbReference>
<keyword evidence="3" id="KW-1185">Reference proteome</keyword>
<reference evidence="3" key="1">
    <citation type="journal article" date="2019" name="Int. J. Syst. Evol. Microbiol.">
        <title>The Global Catalogue of Microorganisms (GCM) 10K type strain sequencing project: providing services to taxonomists for standard genome sequencing and annotation.</title>
        <authorList>
            <consortium name="The Broad Institute Genomics Platform"/>
            <consortium name="The Broad Institute Genome Sequencing Center for Infectious Disease"/>
            <person name="Wu L."/>
            <person name="Ma J."/>
        </authorList>
    </citation>
    <scope>NUCLEOTIDE SEQUENCE [LARGE SCALE GENOMIC DNA]</scope>
    <source>
        <strain evidence="3">JCM 17130</strain>
    </source>
</reference>
<accession>A0ABW4L6T3</accession>
<feature type="region of interest" description="Disordered" evidence="1">
    <location>
        <begin position="191"/>
        <end position="210"/>
    </location>
</feature>
<gene>
    <name evidence="2" type="ORF">ACFSE6_14745</name>
</gene>
<dbReference type="Proteomes" id="UP001597277">
    <property type="component" value="Unassembled WGS sequence"/>
</dbReference>
<comment type="caution">
    <text evidence="2">The sequence shown here is derived from an EMBL/GenBank/DDBJ whole genome shotgun (WGS) entry which is preliminary data.</text>
</comment>
<evidence type="ECO:0000313" key="3">
    <source>
        <dbReference type="Proteomes" id="UP001597277"/>
    </source>
</evidence>
<proteinExistence type="predicted"/>
<protein>
    <submittedName>
        <fullName evidence="2">DUF4192 domain-containing protein</fullName>
    </submittedName>
</protein>
<dbReference type="InterPro" id="IPR025447">
    <property type="entry name" value="DUF4192"/>
</dbReference>
<evidence type="ECO:0000256" key="1">
    <source>
        <dbReference type="SAM" id="MobiDB-lite"/>
    </source>
</evidence>
<evidence type="ECO:0000313" key="2">
    <source>
        <dbReference type="EMBL" id="MFD1719101.1"/>
    </source>
</evidence>
<sequence length="366" mass="37802">MTTDDSLTTIPADDCTPPPIRTAADLLAALPYQLGFRPEDSVVLTTLCRAPGARTKTLGPLARLDVEGLIDPDAGDAVAGAATTRMVGPDAERVLLVCYVPETFGAARLDPDLPTAVTTVDDALPGGGPRVEPSDVWVVATDGWGHLAPCDCCAPSGEPLDVLETSAVAAGMVLTGKVALGAREELAVTPVGGPDRAAADRAAEDESTRRARLRPGEYRRAATQLWDRTCGAPAAADPADLGRLAVALADTVVRDAAVAAAVTDARAADLLNPREIGRALDRGGRPREKLRLACRMAETVAAHAPHGAAAPALGLLAYLAWWSGDGARADVVARQALTEDPEHRLAHLVAATVGSGVPPPWVAHPS</sequence>